<sequence length="547" mass="62809">MALISPLENTVWFAIFVVLVFAIILRFTLFDKISFLEILAIILGVAWNRQPIGFYYRTMFMSWIIFGFLLTQFYLASLPGMLLADPEQKINTINDLLNSGIPLGGSKNQRIHFIGNKTYNSSSNSNELIDKVFEKFIEFERVDYEKKLHDLISGKNNTMALLVISNSSTLNTNFDRSILNILPEAMTTFPLGFPVWRGLPYLNDIDIVIQRLITSGIISHIFNLETKNNNSNKDEDVGIYITLEDLMPGISFEALVSPLSKSVWFATIFVLLFAIILRYTLFVKISLLEIMAIILGVAWNKQPVAFSYRIMFMSWVIFGFLLTQFYLASLPGDLLADPVNDIHTINDLLDSGIPIGGSKSQRDYFLDNKTFNAAGSPSRKLIHRIFKNLIVYERDEYNKKLYELISGKNSTMAFLALMNTSIQNSNFDFRVVHLLPEALTSFRLTFPVWDGLPYLNDINISLQRLINTGIIAHFFKTIIRNRSIENEEDYIYIILEDLIPGFLILGIGCTIGIISLFFEIIIFRIKQRDKKKCYTYVYAHRFCVHFK</sequence>
<evidence type="ECO:0000256" key="6">
    <source>
        <dbReference type="ARBA" id="ARBA00023170"/>
    </source>
</evidence>
<feature type="transmembrane region" description="Helical" evidence="8">
    <location>
        <begin position="12"/>
        <end position="29"/>
    </location>
</feature>
<comment type="caution">
    <text evidence="9">The sequence shown here is derived from an EMBL/GenBank/DDBJ whole genome shotgun (WGS) entry which is preliminary data.</text>
</comment>
<gene>
    <name evidence="9" type="ORF">HCN44_004720</name>
</gene>
<dbReference type="AlphaFoldDB" id="A0A834XXD2"/>
<comment type="subcellular location">
    <subcellularLocation>
        <location evidence="1">Cell membrane</location>
        <topology evidence="1">Multi-pass membrane protein</topology>
    </subcellularLocation>
</comment>
<dbReference type="EMBL" id="JACMRX010000002">
    <property type="protein sequence ID" value="KAF7995248.1"/>
    <property type="molecule type" value="Genomic_DNA"/>
</dbReference>
<evidence type="ECO:0008006" key="11">
    <source>
        <dbReference type="Google" id="ProtNLM"/>
    </source>
</evidence>
<keyword evidence="6" id="KW-0675">Receptor</keyword>
<dbReference type="OrthoDB" id="6506757at2759"/>
<evidence type="ECO:0000313" key="10">
    <source>
        <dbReference type="Proteomes" id="UP000639338"/>
    </source>
</evidence>
<keyword evidence="5 8" id="KW-0472">Membrane</keyword>
<evidence type="ECO:0000313" key="9">
    <source>
        <dbReference type="EMBL" id="KAF7995248.1"/>
    </source>
</evidence>
<dbReference type="Proteomes" id="UP000639338">
    <property type="component" value="Unassembled WGS sequence"/>
</dbReference>
<dbReference type="InterPro" id="IPR052192">
    <property type="entry name" value="Insect_Ionotropic_Sensory_Rcpt"/>
</dbReference>
<organism evidence="9 10">
    <name type="scientific">Aphidius gifuensis</name>
    <name type="common">Parasitoid wasp</name>
    <dbReference type="NCBI Taxonomy" id="684658"/>
    <lineage>
        <taxon>Eukaryota</taxon>
        <taxon>Metazoa</taxon>
        <taxon>Ecdysozoa</taxon>
        <taxon>Arthropoda</taxon>
        <taxon>Hexapoda</taxon>
        <taxon>Insecta</taxon>
        <taxon>Pterygota</taxon>
        <taxon>Neoptera</taxon>
        <taxon>Endopterygota</taxon>
        <taxon>Hymenoptera</taxon>
        <taxon>Apocrita</taxon>
        <taxon>Ichneumonoidea</taxon>
        <taxon>Braconidae</taxon>
        <taxon>Aphidiinae</taxon>
        <taxon>Aphidius</taxon>
    </lineage>
</organism>
<name>A0A834XXD2_APHGI</name>
<protein>
    <recommendedName>
        <fullName evidence="11">Ionotropic receptor</fullName>
    </recommendedName>
</protein>
<accession>A0A834XXD2</accession>
<keyword evidence="10" id="KW-1185">Reference proteome</keyword>
<evidence type="ECO:0000256" key="2">
    <source>
        <dbReference type="ARBA" id="ARBA00022475"/>
    </source>
</evidence>
<feature type="transmembrane region" description="Helical" evidence="8">
    <location>
        <begin position="306"/>
        <end position="327"/>
    </location>
</feature>
<feature type="transmembrane region" description="Helical" evidence="8">
    <location>
        <begin position="62"/>
        <end position="84"/>
    </location>
</feature>
<dbReference type="PANTHER" id="PTHR42643:SF39">
    <property type="entry name" value="IONOTROPIC RECEPTOR 56A-RELATED"/>
    <property type="match status" value="1"/>
</dbReference>
<evidence type="ECO:0000256" key="8">
    <source>
        <dbReference type="SAM" id="Phobius"/>
    </source>
</evidence>
<dbReference type="GO" id="GO:0005886">
    <property type="term" value="C:plasma membrane"/>
    <property type="evidence" value="ECO:0007669"/>
    <property type="project" value="UniProtKB-SubCell"/>
</dbReference>
<evidence type="ECO:0000256" key="7">
    <source>
        <dbReference type="ARBA" id="ARBA00023180"/>
    </source>
</evidence>
<feature type="transmembrane region" description="Helical" evidence="8">
    <location>
        <begin position="498"/>
        <end position="522"/>
    </location>
</feature>
<proteinExistence type="predicted"/>
<feature type="transmembrane region" description="Helical" evidence="8">
    <location>
        <begin position="255"/>
        <end position="275"/>
    </location>
</feature>
<keyword evidence="4 8" id="KW-1133">Transmembrane helix</keyword>
<keyword evidence="3 8" id="KW-0812">Transmembrane</keyword>
<evidence type="ECO:0000256" key="3">
    <source>
        <dbReference type="ARBA" id="ARBA00022692"/>
    </source>
</evidence>
<dbReference type="PANTHER" id="PTHR42643">
    <property type="entry name" value="IONOTROPIC RECEPTOR 20A-RELATED"/>
    <property type="match status" value="1"/>
</dbReference>
<evidence type="ECO:0000256" key="1">
    <source>
        <dbReference type="ARBA" id="ARBA00004651"/>
    </source>
</evidence>
<keyword evidence="7" id="KW-0325">Glycoprotein</keyword>
<keyword evidence="2" id="KW-1003">Cell membrane</keyword>
<reference evidence="9 10" key="1">
    <citation type="submission" date="2020-08" db="EMBL/GenBank/DDBJ databases">
        <title>Aphidius gifuensis genome sequencing and assembly.</title>
        <authorList>
            <person name="Du Z."/>
        </authorList>
    </citation>
    <scope>NUCLEOTIDE SEQUENCE [LARGE SCALE GENOMIC DNA]</scope>
    <source>
        <strain evidence="9">YNYX2018</strain>
        <tissue evidence="9">Adults</tissue>
    </source>
</reference>
<evidence type="ECO:0000256" key="4">
    <source>
        <dbReference type="ARBA" id="ARBA00022989"/>
    </source>
</evidence>
<evidence type="ECO:0000256" key="5">
    <source>
        <dbReference type="ARBA" id="ARBA00023136"/>
    </source>
</evidence>